<feature type="coiled-coil region" evidence="4">
    <location>
        <begin position="438"/>
        <end position="465"/>
    </location>
</feature>
<evidence type="ECO:0000313" key="6">
    <source>
        <dbReference type="Proteomes" id="UP000283530"/>
    </source>
</evidence>
<dbReference type="OrthoDB" id="185373at2759"/>
<sequence>MKPFRKLSSMAKSNLLIFQTTSAKTQTLFSPIYKTSALNQIPASLTETRSFCSDSSHTEKIKFRTEKRASAAALSSLADLAVELSNSSDPEALAAVLESKADSLFRNYPDGSASIELLNHLKSSPRIALEVFYWKRKRVDAGIPMVSEEYAKAITLAGRMKNVDLAADLFSEAGINGLCSAAVYNALMSAYMYNSLTKKSLSLFEDLKRDANCRPTIVTYNILLSLFGRSMLVPHMETVLGVIKESNLSPSLHTYNTVIEGYATAWMWDEMERTFESMKASPVRPDIRTHMLMLRGYAHSGNVEKMERTYELVKEEVNERCAPMVRAMIHAYCKSKDTGRVKKIEALMRFLPEVEYRPWLNVLLIWVYAQEDLVEGMENSIYEALKHNTLVMTVNVMHAIIASYFRLNAVDQLAWFVKQAEDAGWRLCRSLYHCKMVMYGLQNRLEEMENVLDEMEVSRFNATKKTFWILYKAYSNAGEKSKVQRLLVLMCKHGFGIPVDASTS</sequence>
<dbReference type="InterPro" id="IPR044179">
    <property type="entry name" value="PPR5-like"/>
</dbReference>
<feature type="repeat" description="PPR" evidence="3">
    <location>
        <begin position="251"/>
        <end position="285"/>
    </location>
</feature>
<dbReference type="EMBL" id="QPKB01000010">
    <property type="protein sequence ID" value="RWR93650.1"/>
    <property type="molecule type" value="Genomic_DNA"/>
</dbReference>
<comment type="caution">
    <text evidence="5">The sequence shown here is derived from an EMBL/GenBank/DDBJ whole genome shotgun (WGS) entry which is preliminary data.</text>
</comment>
<dbReference type="InterPro" id="IPR002885">
    <property type="entry name" value="PPR_rpt"/>
</dbReference>
<keyword evidence="2" id="KW-0677">Repeat</keyword>
<dbReference type="PANTHER" id="PTHR47874:SF1">
    <property type="entry name" value="OS05G0407900 PROTEIN"/>
    <property type="match status" value="1"/>
</dbReference>
<dbReference type="NCBIfam" id="TIGR00756">
    <property type="entry name" value="PPR"/>
    <property type="match status" value="2"/>
</dbReference>
<dbReference type="Pfam" id="PF13041">
    <property type="entry name" value="PPR_2"/>
    <property type="match status" value="2"/>
</dbReference>
<evidence type="ECO:0000256" key="3">
    <source>
        <dbReference type="PROSITE-ProRule" id="PRU00708"/>
    </source>
</evidence>
<dbReference type="Gene3D" id="1.25.40.10">
    <property type="entry name" value="Tetratricopeptide repeat domain"/>
    <property type="match status" value="3"/>
</dbReference>
<evidence type="ECO:0000313" key="5">
    <source>
        <dbReference type="EMBL" id="RWR93650.1"/>
    </source>
</evidence>
<protein>
    <submittedName>
        <fullName evidence="5">Pentatricopeptide repeat-containing-like protein</fullName>
    </submittedName>
</protein>
<keyword evidence="6" id="KW-1185">Reference proteome</keyword>
<dbReference type="STRING" id="337451.A0A443PS87"/>
<accession>A0A443PS87</accession>
<evidence type="ECO:0000256" key="2">
    <source>
        <dbReference type="ARBA" id="ARBA00022737"/>
    </source>
</evidence>
<dbReference type="AlphaFoldDB" id="A0A443PS87"/>
<dbReference type="Proteomes" id="UP000283530">
    <property type="component" value="Unassembled WGS sequence"/>
</dbReference>
<proteinExistence type="inferred from homology"/>
<evidence type="ECO:0000256" key="4">
    <source>
        <dbReference type="SAM" id="Coils"/>
    </source>
</evidence>
<evidence type="ECO:0000256" key="1">
    <source>
        <dbReference type="ARBA" id="ARBA00007626"/>
    </source>
</evidence>
<dbReference type="PANTHER" id="PTHR47874">
    <property type="entry name" value="EXPRESSED PROTEIN"/>
    <property type="match status" value="1"/>
</dbReference>
<comment type="similarity">
    <text evidence="1">Belongs to the PPR family. P subfamily.</text>
</comment>
<organism evidence="5 6">
    <name type="scientific">Cinnamomum micranthum f. kanehirae</name>
    <dbReference type="NCBI Taxonomy" id="337451"/>
    <lineage>
        <taxon>Eukaryota</taxon>
        <taxon>Viridiplantae</taxon>
        <taxon>Streptophyta</taxon>
        <taxon>Embryophyta</taxon>
        <taxon>Tracheophyta</taxon>
        <taxon>Spermatophyta</taxon>
        <taxon>Magnoliopsida</taxon>
        <taxon>Magnoliidae</taxon>
        <taxon>Laurales</taxon>
        <taxon>Lauraceae</taxon>
        <taxon>Cinnamomum</taxon>
    </lineage>
</organism>
<name>A0A443PS87_9MAGN</name>
<reference evidence="5 6" key="1">
    <citation type="journal article" date="2019" name="Nat. Plants">
        <title>Stout camphor tree genome fills gaps in understanding of flowering plant genome evolution.</title>
        <authorList>
            <person name="Chaw S.M."/>
            <person name="Liu Y.C."/>
            <person name="Wu Y.W."/>
            <person name="Wang H.Y."/>
            <person name="Lin C.I."/>
            <person name="Wu C.S."/>
            <person name="Ke H.M."/>
            <person name="Chang L.Y."/>
            <person name="Hsu C.Y."/>
            <person name="Yang H.T."/>
            <person name="Sudianto E."/>
            <person name="Hsu M.H."/>
            <person name="Wu K.P."/>
            <person name="Wang L.N."/>
            <person name="Leebens-Mack J.H."/>
            <person name="Tsai I.J."/>
        </authorList>
    </citation>
    <scope>NUCLEOTIDE SEQUENCE [LARGE SCALE GENOMIC DNA]</scope>
    <source>
        <strain evidence="6">cv. Chaw 1501</strain>
        <tissue evidence="5">Young leaves</tissue>
    </source>
</reference>
<keyword evidence="4" id="KW-0175">Coiled coil</keyword>
<gene>
    <name evidence="5" type="ORF">CKAN_02291300</name>
</gene>
<dbReference type="InterPro" id="IPR011990">
    <property type="entry name" value="TPR-like_helical_dom_sf"/>
</dbReference>
<dbReference type="PROSITE" id="PS51375">
    <property type="entry name" value="PPR"/>
    <property type="match status" value="1"/>
</dbReference>
<dbReference type="GO" id="GO:0003729">
    <property type="term" value="F:mRNA binding"/>
    <property type="evidence" value="ECO:0007669"/>
    <property type="project" value="InterPro"/>
</dbReference>